<dbReference type="Proteomes" id="UP001498398">
    <property type="component" value="Unassembled WGS sequence"/>
</dbReference>
<dbReference type="EMBL" id="JBANRG010000002">
    <property type="protein sequence ID" value="KAK7470996.1"/>
    <property type="molecule type" value="Genomic_DNA"/>
</dbReference>
<feature type="transmembrane region" description="Helical" evidence="1">
    <location>
        <begin position="230"/>
        <end position="250"/>
    </location>
</feature>
<feature type="transmembrane region" description="Helical" evidence="1">
    <location>
        <begin position="97"/>
        <end position="119"/>
    </location>
</feature>
<keyword evidence="1" id="KW-1133">Transmembrane helix</keyword>
<evidence type="ECO:0000313" key="3">
    <source>
        <dbReference type="Proteomes" id="UP001498398"/>
    </source>
</evidence>
<comment type="caution">
    <text evidence="2">The sequence shown here is derived from an EMBL/GenBank/DDBJ whole genome shotgun (WGS) entry which is preliminary data.</text>
</comment>
<feature type="transmembrane region" description="Helical" evidence="1">
    <location>
        <begin position="262"/>
        <end position="282"/>
    </location>
</feature>
<evidence type="ECO:0008006" key="4">
    <source>
        <dbReference type="Google" id="ProtNLM"/>
    </source>
</evidence>
<feature type="transmembrane region" description="Helical" evidence="1">
    <location>
        <begin position="185"/>
        <end position="209"/>
    </location>
</feature>
<sequence length="330" mass="36557">MSSTNSTGPIMPSNIIEASHSELVLFLVLNMWPSHFGLPLLLAIVIFSSRVQRHATFINLLVVFMIVGISSSLLVYAGKTTGPEPSKPLCLFQASLLYGMPAITSLAAFSLVLQMFMVIRSAFYGKTYLEREHNVRRWMMIAIPYVAWMAFMLVTAAVGAASPQYISRSRRFFYCSVKNDTLTNILGIVAAVVILATLVLEVWTVVLFYKRWFGSHKHSHNMLSSLELNLPIRILAFGLYLAIAMSLSILSISAPSSPIPDLIIASAATVVILIFGTQPDILRVLCFQKAKESQPDKNVINVDLPVEEEKGHSLFLEPIMITHLKARPGM</sequence>
<keyword evidence="1" id="KW-0472">Membrane</keyword>
<keyword evidence="1" id="KW-0812">Transmembrane</keyword>
<organism evidence="2 3">
    <name type="scientific">Marasmiellus scandens</name>
    <dbReference type="NCBI Taxonomy" id="2682957"/>
    <lineage>
        <taxon>Eukaryota</taxon>
        <taxon>Fungi</taxon>
        <taxon>Dikarya</taxon>
        <taxon>Basidiomycota</taxon>
        <taxon>Agaricomycotina</taxon>
        <taxon>Agaricomycetes</taxon>
        <taxon>Agaricomycetidae</taxon>
        <taxon>Agaricales</taxon>
        <taxon>Marasmiineae</taxon>
        <taxon>Omphalotaceae</taxon>
        <taxon>Marasmiellus</taxon>
    </lineage>
</organism>
<gene>
    <name evidence="2" type="ORF">VKT23_002409</name>
</gene>
<feature type="transmembrane region" description="Helical" evidence="1">
    <location>
        <begin position="140"/>
        <end position="165"/>
    </location>
</feature>
<evidence type="ECO:0000313" key="2">
    <source>
        <dbReference type="EMBL" id="KAK7470996.1"/>
    </source>
</evidence>
<accession>A0ABR1K1Y5</accession>
<reference evidence="2 3" key="1">
    <citation type="submission" date="2024-01" db="EMBL/GenBank/DDBJ databases">
        <title>A draft genome for the cacao thread blight pathogen Marasmiellus scandens.</title>
        <authorList>
            <person name="Baruah I.K."/>
            <person name="Leung J."/>
            <person name="Bukari Y."/>
            <person name="Amoako-Attah I."/>
            <person name="Meinhardt L.W."/>
            <person name="Bailey B.A."/>
            <person name="Cohen S.P."/>
        </authorList>
    </citation>
    <scope>NUCLEOTIDE SEQUENCE [LARGE SCALE GENOMIC DNA]</scope>
    <source>
        <strain evidence="2 3">GH-19</strain>
    </source>
</reference>
<evidence type="ECO:0000256" key="1">
    <source>
        <dbReference type="SAM" id="Phobius"/>
    </source>
</evidence>
<keyword evidence="3" id="KW-1185">Reference proteome</keyword>
<proteinExistence type="predicted"/>
<feature type="transmembrane region" description="Helical" evidence="1">
    <location>
        <begin position="23"/>
        <end position="45"/>
    </location>
</feature>
<protein>
    <recommendedName>
        <fullName evidence="4">G-protein coupled receptors family 3 profile domain-containing protein</fullName>
    </recommendedName>
</protein>
<name>A0ABR1K1Y5_9AGAR</name>
<feature type="transmembrane region" description="Helical" evidence="1">
    <location>
        <begin position="57"/>
        <end position="77"/>
    </location>
</feature>